<evidence type="ECO:0000256" key="2">
    <source>
        <dbReference type="ARBA" id="ARBA00010660"/>
    </source>
</evidence>
<dbReference type="InterPro" id="IPR041399">
    <property type="entry name" value="Catalase_large_C"/>
</dbReference>
<dbReference type="Gene3D" id="3.40.50.880">
    <property type="match status" value="1"/>
</dbReference>
<proteinExistence type="inferred from homology"/>
<keyword evidence="8 10" id="KW-0408">Iron</keyword>
<organism evidence="17 18">
    <name type="scientific">Nocardia pseudobrasiliensis</name>
    <dbReference type="NCBI Taxonomy" id="45979"/>
    <lineage>
        <taxon>Bacteria</taxon>
        <taxon>Bacillati</taxon>
        <taxon>Actinomycetota</taxon>
        <taxon>Actinomycetes</taxon>
        <taxon>Mycobacteriales</taxon>
        <taxon>Nocardiaceae</taxon>
        <taxon>Nocardia</taxon>
    </lineage>
</organism>
<dbReference type="InterPro" id="IPR024712">
    <property type="entry name" value="Catalase_clade2"/>
</dbReference>
<dbReference type="GO" id="GO:0004096">
    <property type="term" value="F:catalase activity"/>
    <property type="evidence" value="ECO:0007669"/>
    <property type="project" value="UniProtKB-UniRule"/>
</dbReference>
<keyword evidence="18" id="KW-1185">Reference proteome</keyword>
<keyword evidence="4 10" id="KW-0575">Peroxidase</keyword>
<dbReference type="PROSITE" id="PS00437">
    <property type="entry name" value="CATALASE_1"/>
    <property type="match status" value="1"/>
</dbReference>
<keyword evidence="7 10" id="KW-0560">Oxidoreductase</keyword>
<dbReference type="Gene3D" id="2.40.180.10">
    <property type="entry name" value="Catalase core domain"/>
    <property type="match status" value="1"/>
</dbReference>
<evidence type="ECO:0000256" key="13">
    <source>
        <dbReference type="PIRSR" id="PIRSR038927-3"/>
    </source>
</evidence>
<comment type="caution">
    <text evidence="17">The sequence shown here is derived from an EMBL/GenBank/DDBJ whole genome shotgun (WGS) entry which is preliminary data.</text>
</comment>
<dbReference type="InterPro" id="IPR011614">
    <property type="entry name" value="Catalase_core"/>
</dbReference>
<dbReference type="Pfam" id="PF00199">
    <property type="entry name" value="Catalase"/>
    <property type="match status" value="1"/>
</dbReference>
<gene>
    <name evidence="17" type="ORF">DFR76_104450</name>
</gene>
<feature type="domain" description="Catalase core" evidence="16">
    <location>
        <begin position="50"/>
        <end position="438"/>
    </location>
</feature>
<dbReference type="PROSITE" id="PS00438">
    <property type="entry name" value="CATALASE_2"/>
    <property type="match status" value="1"/>
</dbReference>
<feature type="active site" evidence="11">
    <location>
        <position position="169"/>
    </location>
</feature>
<dbReference type="SUPFAM" id="SSF52317">
    <property type="entry name" value="Class I glutamine amidotransferase-like"/>
    <property type="match status" value="1"/>
</dbReference>
<dbReference type="EMBL" id="QQBC01000004">
    <property type="protein sequence ID" value="RDI66700.1"/>
    <property type="molecule type" value="Genomic_DNA"/>
</dbReference>
<feature type="active site" evidence="11">
    <location>
        <position position="97"/>
    </location>
</feature>
<evidence type="ECO:0000256" key="3">
    <source>
        <dbReference type="ARBA" id="ARBA00012314"/>
    </source>
</evidence>
<name>A0A370I7W4_9NOCA</name>
<dbReference type="InterPro" id="IPR002226">
    <property type="entry name" value="Catalase_haem_BS"/>
</dbReference>
<feature type="binding site" evidence="13">
    <location>
        <position position="380"/>
    </location>
    <ligand>
        <name>heme</name>
        <dbReference type="ChEBI" id="CHEBI:30413"/>
    </ligand>
</feature>
<dbReference type="AlphaFoldDB" id="A0A370I7W4"/>
<dbReference type="Pfam" id="PF18011">
    <property type="entry name" value="Catalase_C"/>
    <property type="match status" value="1"/>
</dbReference>
<dbReference type="SMART" id="SM01060">
    <property type="entry name" value="Catalase"/>
    <property type="match status" value="1"/>
</dbReference>
<dbReference type="GO" id="GO:0006979">
    <property type="term" value="P:response to oxidative stress"/>
    <property type="evidence" value="ECO:0007669"/>
    <property type="project" value="InterPro"/>
</dbReference>
<dbReference type="GO" id="GO:0042744">
    <property type="term" value="P:hydrogen peroxide catabolic process"/>
    <property type="evidence" value="ECO:0007669"/>
    <property type="project" value="UniProtKB-UniRule"/>
</dbReference>
<dbReference type="PRINTS" id="PR00067">
    <property type="entry name" value="CATALASE"/>
</dbReference>
<evidence type="ECO:0000256" key="8">
    <source>
        <dbReference type="ARBA" id="ARBA00023004"/>
    </source>
</evidence>
<evidence type="ECO:0000313" key="18">
    <source>
        <dbReference type="Proteomes" id="UP000254869"/>
    </source>
</evidence>
<dbReference type="EC" id="1.11.1.6" evidence="3 10"/>
<evidence type="ECO:0000256" key="7">
    <source>
        <dbReference type="ARBA" id="ARBA00023002"/>
    </source>
</evidence>
<dbReference type="RefSeq" id="WP_067994269.1">
    <property type="nucleotide sequence ID" value="NZ_QQBC01000004.1"/>
</dbReference>
<evidence type="ECO:0000256" key="6">
    <source>
        <dbReference type="ARBA" id="ARBA00022723"/>
    </source>
</evidence>
<dbReference type="Proteomes" id="UP000254869">
    <property type="component" value="Unassembled WGS sequence"/>
</dbReference>
<dbReference type="InterPro" id="IPR020835">
    <property type="entry name" value="Catalase_sf"/>
</dbReference>
<dbReference type="PANTHER" id="PTHR42821:SF1">
    <property type="entry name" value="CATALASE-B"/>
    <property type="match status" value="1"/>
</dbReference>
<keyword evidence="6 10" id="KW-0479">Metal-binding</keyword>
<comment type="similarity">
    <text evidence="2">Belongs to the catalase family. HPII subfamily.</text>
</comment>
<dbReference type="PROSITE" id="PS51402">
    <property type="entry name" value="CATALASE_3"/>
    <property type="match status" value="1"/>
</dbReference>
<keyword evidence="9 10" id="KW-0376">Hydrogen peroxide</keyword>
<feature type="region of interest" description="Disordered" evidence="15">
    <location>
        <begin position="1"/>
        <end position="48"/>
    </location>
</feature>
<dbReference type="Pfam" id="PF06628">
    <property type="entry name" value="Catalase-rel"/>
    <property type="match status" value="1"/>
</dbReference>
<dbReference type="InterPro" id="IPR043156">
    <property type="entry name" value="Catalase_clade2_helical"/>
</dbReference>
<dbReference type="SUPFAM" id="SSF56634">
    <property type="entry name" value="Heme-dependent catalase-like"/>
    <property type="match status" value="1"/>
</dbReference>
<dbReference type="InterPro" id="IPR018028">
    <property type="entry name" value="Catalase"/>
</dbReference>
<comment type="cofactor">
    <cofactor evidence="1 10 12">
        <name>heme</name>
        <dbReference type="ChEBI" id="CHEBI:30413"/>
    </cofactor>
</comment>
<comment type="catalytic activity">
    <reaction evidence="10 14">
        <text>2 H2O2 = O2 + 2 H2O</text>
        <dbReference type="Rhea" id="RHEA:20309"/>
        <dbReference type="ChEBI" id="CHEBI:15377"/>
        <dbReference type="ChEBI" id="CHEBI:15379"/>
        <dbReference type="ChEBI" id="CHEBI:16240"/>
        <dbReference type="EC" id="1.11.1.6"/>
    </reaction>
</comment>
<dbReference type="InterPro" id="IPR024708">
    <property type="entry name" value="Catalase_AS"/>
</dbReference>
<evidence type="ECO:0000256" key="12">
    <source>
        <dbReference type="PIRSR" id="PIRSR038927-2"/>
    </source>
</evidence>
<dbReference type="FunFam" id="2.40.180.10:FF:000003">
    <property type="entry name" value="Catalase"/>
    <property type="match status" value="1"/>
</dbReference>
<sequence>MTDTKPDETGSTCPPPGPALDQREPEYRSPTGEPVNAEPGARGPRGEALTTSQGVVMSDTDHALKAGPRGPLLVQDFHFREKITHFDHERIPERVVHARGAGAHGVFRANGAAAELTRAKFLRAEVETPVFVRFSTVAGSRGSADTVRDTRGFATKFYTDEGVYDLVGNNIPVFFIQEAIKFPDVIHAAKPHPDREIPQAQTAHDTFWDFVTLHTEATAHTFWSMSDRALPRSFRMMEGFGIHTFRLVNDAGNTTLVKFHWKPRLGVHSMLWEETQLTGGFDPDFHRRDLADAIEAGAFPEWDLGVQVFPDSPEQTFEGIDLLDPTKIVPEELAPVQIIGTLQLNANPVNFFAETEQIAFCPDHLVPGIEPSDDPLLQGRLFSYLDTQLTRLGGPNFTQLPINRPHAPVNDNFRDGMHQTGVHPGINAYKPNSTGGGCPFTALTADRAYVESPTPIAPPARKVRMSANTDAPVSFSDHYSQPRMFYRSLTPVEQRHLGEAFAFELGKCEDETIRERGVQMVAEVDTDLAGFVATQLGLPVPQPKSTVVELAPSPALSQLRGAFPVDGRKVAIVVDDAVDTSMLDDLVRYFQRAATSPMVVAPHAGKLNHQSGIAIDRSFATMRSVEFDAAVFLTAASDHRVDLLIGEMWRHGKPLAAAGAGEEAMKRNGIAGDQAGAYLGEDLERISNGLVDALGEHRVWARFS</sequence>
<feature type="binding site" evidence="13">
    <location>
        <position position="94"/>
    </location>
    <ligand>
        <name>heme</name>
        <dbReference type="ChEBI" id="CHEBI:30413"/>
    </ligand>
</feature>
<feature type="binding site" evidence="13">
    <location>
        <position position="133"/>
    </location>
    <ligand>
        <name>heme</name>
        <dbReference type="ChEBI" id="CHEBI:30413"/>
    </ligand>
</feature>
<feature type="binding site" evidence="13">
    <location>
        <position position="391"/>
    </location>
    <ligand>
        <name>heme</name>
        <dbReference type="ChEBI" id="CHEBI:30413"/>
    </ligand>
</feature>
<evidence type="ECO:0000313" key="17">
    <source>
        <dbReference type="EMBL" id="RDI66700.1"/>
    </source>
</evidence>
<feature type="binding site" description="axial binding residue" evidence="12">
    <location>
        <position position="384"/>
    </location>
    <ligand>
        <name>heme</name>
        <dbReference type="ChEBI" id="CHEBI:30413"/>
    </ligand>
    <ligandPart>
        <name>Fe</name>
        <dbReference type="ChEBI" id="CHEBI:18248"/>
    </ligandPart>
</feature>
<dbReference type="STRING" id="1210086.GCA_001613105_01647"/>
<evidence type="ECO:0000256" key="5">
    <source>
        <dbReference type="ARBA" id="ARBA00022617"/>
    </source>
</evidence>
<accession>A0A370I7W4</accession>
<protein>
    <recommendedName>
        <fullName evidence="3 10">Catalase</fullName>
        <ecNumber evidence="3 10">1.11.1.6</ecNumber>
    </recommendedName>
</protein>
<comment type="function">
    <text evidence="10">Decomposes hydrogen peroxide into water and oxygen; serves to protect cells from the toxic effects of hydrogen peroxide.</text>
</comment>
<evidence type="ECO:0000256" key="15">
    <source>
        <dbReference type="SAM" id="MobiDB-lite"/>
    </source>
</evidence>
<dbReference type="GO" id="GO:0020037">
    <property type="term" value="F:heme binding"/>
    <property type="evidence" value="ECO:0007669"/>
    <property type="project" value="UniProtKB-UniRule"/>
</dbReference>
<evidence type="ECO:0000256" key="1">
    <source>
        <dbReference type="ARBA" id="ARBA00001971"/>
    </source>
</evidence>
<dbReference type="Gene3D" id="1.20.1370.20">
    <property type="match status" value="1"/>
</dbReference>
<dbReference type="InterPro" id="IPR010582">
    <property type="entry name" value="Catalase_immune_responsive"/>
</dbReference>
<evidence type="ECO:0000256" key="14">
    <source>
        <dbReference type="RuleBase" id="RU000498"/>
    </source>
</evidence>
<evidence type="ECO:0000256" key="4">
    <source>
        <dbReference type="ARBA" id="ARBA00022559"/>
    </source>
</evidence>
<evidence type="ECO:0000259" key="16">
    <source>
        <dbReference type="SMART" id="SM01060"/>
    </source>
</evidence>
<dbReference type="PANTHER" id="PTHR42821">
    <property type="entry name" value="CATALASE"/>
    <property type="match status" value="1"/>
</dbReference>
<evidence type="ECO:0000256" key="11">
    <source>
        <dbReference type="PIRSR" id="PIRSR038927-1"/>
    </source>
</evidence>
<dbReference type="PIRSF" id="PIRSF038927">
    <property type="entry name" value="Catalase_clade2"/>
    <property type="match status" value="1"/>
</dbReference>
<keyword evidence="5 10" id="KW-0349">Heme</keyword>
<feature type="binding site" evidence="13">
    <location>
        <position position="182"/>
    </location>
    <ligand>
        <name>heme</name>
        <dbReference type="ChEBI" id="CHEBI:30413"/>
    </ligand>
</feature>
<evidence type="ECO:0000256" key="10">
    <source>
        <dbReference type="PIRNR" id="PIRNR038927"/>
    </source>
</evidence>
<dbReference type="InterPro" id="IPR029062">
    <property type="entry name" value="Class_I_gatase-like"/>
</dbReference>
<dbReference type="GO" id="GO:0046872">
    <property type="term" value="F:metal ion binding"/>
    <property type="evidence" value="ECO:0007669"/>
    <property type="project" value="UniProtKB-KW"/>
</dbReference>
<dbReference type="GO" id="GO:0005829">
    <property type="term" value="C:cytosol"/>
    <property type="evidence" value="ECO:0007669"/>
    <property type="project" value="TreeGrafter"/>
</dbReference>
<evidence type="ECO:0000256" key="9">
    <source>
        <dbReference type="ARBA" id="ARBA00023324"/>
    </source>
</evidence>
<reference evidence="17 18" key="1">
    <citation type="submission" date="2018-07" db="EMBL/GenBank/DDBJ databases">
        <title>Genomic Encyclopedia of Type Strains, Phase IV (KMG-IV): sequencing the most valuable type-strain genomes for metagenomic binning, comparative biology and taxonomic classification.</title>
        <authorList>
            <person name="Goeker M."/>
        </authorList>
    </citation>
    <scope>NUCLEOTIDE SEQUENCE [LARGE SCALE GENOMIC DNA]</scope>
    <source>
        <strain evidence="17 18">DSM 44290</strain>
    </source>
</reference>